<name>A0A151JTN6_9HYME</name>
<organism evidence="2 3">
    <name type="scientific">Trachymyrmex septentrionalis</name>
    <dbReference type="NCBI Taxonomy" id="34720"/>
    <lineage>
        <taxon>Eukaryota</taxon>
        <taxon>Metazoa</taxon>
        <taxon>Ecdysozoa</taxon>
        <taxon>Arthropoda</taxon>
        <taxon>Hexapoda</taxon>
        <taxon>Insecta</taxon>
        <taxon>Pterygota</taxon>
        <taxon>Neoptera</taxon>
        <taxon>Endopterygota</taxon>
        <taxon>Hymenoptera</taxon>
        <taxon>Apocrita</taxon>
        <taxon>Aculeata</taxon>
        <taxon>Formicoidea</taxon>
        <taxon>Formicidae</taxon>
        <taxon>Myrmicinae</taxon>
        <taxon>Trachymyrmex</taxon>
    </lineage>
</organism>
<reference evidence="2 3" key="1">
    <citation type="submission" date="2016-03" db="EMBL/GenBank/DDBJ databases">
        <title>Trachymyrmex septentrionalis WGS genome.</title>
        <authorList>
            <person name="Nygaard S."/>
            <person name="Hu H."/>
            <person name="Boomsma J."/>
            <person name="Zhang G."/>
        </authorList>
    </citation>
    <scope>NUCLEOTIDE SEQUENCE [LARGE SCALE GENOMIC DNA]</scope>
    <source>
        <strain evidence="2">Tsep2-gDNA-1</strain>
        <tissue evidence="2">Whole body</tissue>
    </source>
</reference>
<dbReference type="AlphaFoldDB" id="A0A151JTN6"/>
<keyword evidence="3" id="KW-1185">Reference proteome</keyword>
<keyword evidence="1" id="KW-1133">Transmembrane helix</keyword>
<evidence type="ECO:0000313" key="3">
    <source>
        <dbReference type="Proteomes" id="UP000078541"/>
    </source>
</evidence>
<feature type="non-terminal residue" evidence="2">
    <location>
        <position position="1"/>
    </location>
</feature>
<dbReference type="EMBL" id="KQ981875">
    <property type="protein sequence ID" value="KYN34003.1"/>
    <property type="molecule type" value="Genomic_DNA"/>
</dbReference>
<evidence type="ECO:0000313" key="2">
    <source>
        <dbReference type="EMBL" id="KYN34003.1"/>
    </source>
</evidence>
<protein>
    <submittedName>
        <fullName evidence="2">Uncharacterized protein</fullName>
    </submittedName>
</protein>
<dbReference type="Proteomes" id="UP000078541">
    <property type="component" value="Unassembled WGS sequence"/>
</dbReference>
<evidence type="ECO:0000256" key="1">
    <source>
        <dbReference type="SAM" id="Phobius"/>
    </source>
</evidence>
<keyword evidence="1" id="KW-0472">Membrane</keyword>
<accession>A0A151JTN6</accession>
<proteinExistence type="predicted"/>
<keyword evidence="1" id="KW-0812">Transmembrane</keyword>
<feature type="transmembrane region" description="Helical" evidence="1">
    <location>
        <begin position="14"/>
        <end position="32"/>
    </location>
</feature>
<sequence>CVFNTLKGNVQRGGFLPCIIASILSTLLSLIIEGTK</sequence>
<gene>
    <name evidence="2" type="ORF">ALC56_11667</name>
</gene>